<reference evidence="1" key="1">
    <citation type="submission" date="2014-03" db="EMBL/GenBank/DDBJ databases">
        <authorList>
            <person name="Genoscope - CEA"/>
        </authorList>
    </citation>
    <scope>NUCLEOTIDE SEQUENCE [LARGE SCALE GENOMIC DNA]</scope>
    <source>
        <strain evidence="1">CF27</strain>
    </source>
</reference>
<evidence type="ECO:0000313" key="2">
    <source>
        <dbReference type="EMBL" id="SMH64300.1"/>
    </source>
</evidence>
<dbReference type="Pfam" id="PF04891">
    <property type="entry name" value="NifQ"/>
    <property type="match status" value="1"/>
</dbReference>
<name>A0A060UNQ0_9PROT</name>
<gene>
    <name evidence="2" type="ORF">AFERRI_10333</name>
    <name evidence="1" type="ORF">AFERRI_400053</name>
</gene>
<sequence>MRAAIYTYLMSLRRESETLADARFFALCVSHRATDVKSPIGSTLGLAPEQLSALLTRYFPELMDARTATQCMKVRLHTAVGGIFLCQCHGGDGEARLRSEENSDLQKLLLDHRAGLSAAEEWSAAIIATACFGDDHLWQDLGLTEREDLSAVIKRHFPLLHLKNSGNMKWKKFLYKQLCDQAAIRLCQAPNCSVCDDYARCFGPENASGWNLLSAHG</sequence>
<dbReference type="Proteomes" id="UP000193925">
    <property type="component" value="Chromosome AFERRI"/>
</dbReference>
<evidence type="ECO:0000313" key="1">
    <source>
        <dbReference type="EMBL" id="CDQ10272.1"/>
    </source>
</evidence>
<accession>A0A060UNQ0</accession>
<organism evidence="1">
    <name type="scientific">Acidithiobacillus ferrivorans</name>
    <dbReference type="NCBI Taxonomy" id="160808"/>
    <lineage>
        <taxon>Bacteria</taxon>
        <taxon>Pseudomonadati</taxon>
        <taxon>Pseudomonadota</taxon>
        <taxon>Acidithiobacillia</taxon>
        <taxon>Acidithiobacillales</taxon>
        <taxon>Acidithiobacillaceae</taxon>
        <taxon>Acidithiobacillus</taxon>
    </lineage>
</organism>
<dbReference type="InterPro" id="IPR006975">
    <property type="entry name" value="NifQ"/>
</dbReference>
<dbReference type="GO" id="GO:0009399">
    <property type="term" value="P:nitrogen fixation"/>
    <property type="evidence" value="ECO:0007669"/>
    <property type="project" value="InterPro"/>
</dbReference>
<dbReference type="AlphaFoldDB" id="A0A060UNQ0"/>
<proteinExistence type="predicted"/>
<dbReference type="EMBL" id="LT841305">
    <property type="protein sequence ID" value="SMH64300.1"/>
    <property type="molecule type" value="Genomic_DNA"/>
</dbReference>
<dbReference type="EMBL" id="CCCS020000035">
    <property type="protein sequence ID" value="CDQ10272.1"/>
    <property type="molecule type" value="Genomic_DNA"/>
</dbReference>
<keyword evidence="3" id="KW-1185">Reference proteome</keyword>
<dbReference type="GO" id="GO:0030151">
    <property type="term" value="F:molybdenum ion binding"/>
    <property type="evidence" value="ECO:0007669"/>
    <property type="project" value="InterPro"/>
</dbReference>
<protein>
    <submittedName>
        <fullName evidence="1">NifQ family protein</fullName>
    </submittedName>
</protein>
<reference evidence="2 3" key="3">
    <citation type="submission" date="2017-03" db="EMBL/GenBank/DDBJ databases">
        <authorList>
            <person name="Regsiter A."/>
            <person name="William W."/>
        </authorList>
    </citation>
    <scope>NUCLEOTIDE SEQUENCE [LARGE SCALE GENOMIC DNA]</scope>
    <source>
        <strain evidence="2">PRJEB5721</strain>
    </source>
</reference>
<reference evidence="1" key="2">
    <citation type="submission" date="2014-07" db="EMBL/GenBank/DDBJ databases">
        <title>Initial genome analysis of the psychrotolerant acidophile Acidithiobacillus ferrivorans CF27: insights into iron and sulfur oxidation pathways and into biofilm formation.</title>
        <authorList>
            <person name="Talla E."/>
            <person name="Hedrich S."/>
            <person name="Mangenot S."/>
            <person name="Ji B."/>
            <person name="Johnson D.B."/>
            <person name="Barbe V."/>
            <person name="Bonnefoy V."/>
        </authorList>
    </citation>
    <scope>NUCLEOTIDE SEQUENCE [LARGE SCALE GENOMIC DNA]</scope>
    <source>
        <strain evidence="1">CF27</strain>
    </source>
</reference>
<evidence type="ECO:0000313" key="3">
    <source>
        <dbReference type="Proteomes" id="UP000193925"/>
    </source>
</evidence>